<sequence>MASDRDTLADLIDKARIDGCNSTEEADYLLAAGVRPPARVITTAAERDALPAGCMVKQLTTGNIYRRTEDITTVPRPGMCAEIRRSPGDWYDANGNCCFDLDLEITPTIDLPLEVVWLPAEEAGRG</sequence>
<reference evidence="1 2" key="1">
    <citation type="submission" date="2024-10" db="EMBL/GenBank/DDBJ databases">
        <title>The Natural Products Discovery Center: Release of the First 8490 Sequenced Strains for Exploring Actinobacteria Biosynthetic Diversity.</title>
        <authorList>
            <person name="Kalkreuter E."/>
            <person name="Kautsar S.A."/>
            <person name="Yang D."/>
            <person name="Bader C.D."/>
            <person name="Teijaro C.N."/>
            <person name="Fluegel L."/>
            <person name="Davis C.M."/>
            <person name="Simpson J.R."/>
            <person name="Lauterbach L."/>
            <person name="Steele A.D."/>
            <person name="Gui C."/>
            <person name="Meng S."/>
            <person name="Li G."/>
            <person name="Viehrig K."/>
            <person name="Ye F."/>
            <person name="Su P."/>
            <person name="Kiefer A.F."/>
            <person name="Nichols A."/>
            <person name="Cepeda A.J."/>
            <person name="Yan W."/>
            <person name="Fan B."/>
            <person name="Jiang Y."/>
            <person name="Adhikari A."/>
            <person name="Zheng C.-J."/>
            <person name="Schuster L."/>
            <person name="Cowan T.M."/>
            <person name="Smanski M.J."/>
            <person name="Chevrette M.G."/>
            <person name="De Carvalho L.P.S."/>
            <person name="Shen B."/>
        </authorList>
    </citation>
    <scope>NUCLEOTIDE SEQUENCE [LARGE SCALE GENOMIC DNA]</scope>
    <source>
        <strain evidence="1 2">NPDC004045</strain>
    </source>
</reference>
<dbReference type="Proteomes" id="UP001601444">
    <property type="component" value="Unassembled WGS sequence"/>
</dbReference>
<evidence type="ECO:0000313" key="2">
    <source>
        <dbReference type="Proteomes" id="UP001601444"/>
    </source>
</evidence>
<keyword evidence="2" id="KW-1185">Reference proteome</keyword>
<comment type="caution">
    <text evidence="1">The sequence shown here is derived from an EMBL/GenBank/DDBJ whole genome shotgun (WGS) entry which is preliminary data.</text>
</comment>
<gene>
    <name evidence="1" type="ORF">ACFYTF_29210</name>
</gene>
<name>A0ABW6PX34_9NOCA</name>
<dbReference type="RefSeq" id="WP_387703107.1">
    <property type="nucleotide sequence ID" value="NZ_JBIAMX010000029.1"/>
</dbReference>
<organism evidence="1 2">
    <name type="scientific">Nocardia thailandica</name>
    <dbReference type="NCBI Taxonomy" id="257275"/>
    <lineage>
        <taxon>Bacteria</taxon>
        <taxon>Bacillati</taxon>
        <taxon>Actinomycetota</taxon>
        <taxon>Actinomycetes</taxon>
        <taxon>Mycobacteriales</taxon>
        <taxon>Nocardiaceae</taxon>
        <taxon>Nocardia</taxon>
    </lineage>
</organism>
<dbReference type="EMBL" id="JBIAMX010000029">
    <property type="protein sequence ID" value="MFF0546923.1"/>
    <property type="molecule type" value="Genomic_DNA"/>
</dbReference>
<proteinExistence type="predicted"/>
<evidence type="ECO:0000313" key="1">
    <source>
        <dbReference type="EMBL" id="MFF0546923.1"/>
    </source>
</evidence>
<accession>A0ABW6PX34</accession>
<protein>
    <submittedName>
        <fullName evidence="1">Uncharacterized protein</fullName>
    </submittedName>
</protein>